<proteinExistence type="predicted"/>
<gene>
    <name evidence="1" type="ORF">PLA107_032810</name>
</gene>
<dbReference type="GeneID" id="39474804"/>
<organism evidence="1 2">
    <name type="scientific">Pseudomonas amygdali pv. lachrymans str. M301315</name>
    <dbReference type="NCBI Taxonomy" id="629260"/>
    <lineage>
        <taxon>Bacteria</taxon>
        <taxon>Pseudomonadati</taxon>
        <taxon>Pseudomonadota</taxon>
        <taxon>Gammaproteobacteria</taxon>
        <taxon>Pseudomonadales</taxon>
        <taxon>Pseudomonadaceae</taxon>
        <taxon>Pseudomonas</taxon>
        <taxon>Pseudomonas amygdali</taxon>
    </lineage>
</organism>
<sequence>MSTLKRPSRHDTDTYALAGEAFLKKISWGEQSRDENINIGRALSESLAFERARELADQGFDINDDVMQTLLDGSFIDEAHEALVSEWVVKANVRPQRKLGDKVAIDRQGERLGGEVTGIDEKSAKYTVHVPALGHVKTGLGTHGLIIEYEKIHPLSRPVEDFELEPAM</sequence>
<name>A0AAD0VA20_PSEAV</name>
<protein>
    <submittedName>
        <fullName evidence="1">Uncharacterized protein</fullName>
    </submittedName>
</protein>
<dbReference type="Proteomes" id="UP000006426">
    <property type="component" value="Plasmid pmppla107"/>
</dbReference>
<dbReference type="AlphaFoldDB" id="A0AAD0VA20"/>
<keyword evidence="1" id="KW-0614">Plasmid</keyword>
<evidence type="ECO:0000313" key="1">
    <source>
        <dbReference type="EMBL" id="AXH60009.1"/>
    </source>
</evidence>
<evidence type="ECO:0000313" key="2">
    <source>
        <dbReference type="Proteomes" id="UP000006426"/>
    </source>
</evidence>
<geneLocation type="plasmid" evidence="2">
    <name>pmppla107</name>
</geneLocation>
<accession>A0AAD0VA20</accession>
<dbReference type="RefSeq" id="WP_005741662.1">
    <property type="nucleotide sequence ID" value="NZ_CP031226.1"/>
</dbReference>
<dbReference type="EMBL" id="CP031226">
    <property type="protein sequence ID" value="AXH60009.1"/>
    <property type="molecule type" value="Genomic_DNA"/>
</dbReference>
<reference evidence="1 2" key="1">
    <citation type="journal article" date="2011" name="PLoS Pathog.">
        <title>Dynamic evolution of pathogenicity revealed by sequencing and comparative genomics of 19 Pseudomonas syringae isolates.</title>
        <authorList>
            <person name="Baltrus D.A."/>
            <person name="Nishimura M.T."/>
            <person name="Romanchuk A."/>
            <person name="Chang J.H."/>
            <person name="Mukhtar M.S."/>
            <person name="Cherkis K."/>
            <person name="Roach J."/>
            <person name="Grant S.R."/>
            <person name="Jones C.D."/>
            <person name="Dangl J.L."/>
        </authorList>
    </citation>
    <scope>NUCLEOTIDE SEQUENCE [LARGE SCALE GENOMIC DNA]</scope>
    <source>
        <strain evidence="1 2">M301315</strain>
    </source>
</reference>